<gene>
    <name evidence="2" type="ORF">WH47_01992</name>
</gene>
<sequence>MSAIGKDIFKDALFTVVLFYNKWIFSLIKNIFVFLKDDRINAQIYKKIRAALALF</sequence>
<dbReference type="Proteomes" id="UP000053825">
    <property type="component" value="Unassembled WGS sequence"/>
</dbReference>
<protein>
    <submittedName>
        <fullName evidence="2">Uncharacterized protein</fullName>
    </submittedName>
</protein>
<dbReference type="AlphaFoldDB" id="A0A0L7R2M5"/>
<keyword evidence="1" id="KW-1133">Transmembrane helix</keyword>
<keyword evidence="1" id="KW-0472">Membrane</keyword>
<evidence type="ECO:0000313" key="2">
    <source>
        <dbReference type="EMBL" id="KOC65127.1"/>
    </source>
</evidence>
<proteinExistence type="predicted"/>
<feature type="transmembrane region" description="Helical" evidence="1">
    <location>
        <begin position="12"/>
        <end position="35"/>
    </location>
</feature>
<keyword evidence="1" id="KW-0812">Transmembrane</keyword>
<accession>A0A0L7R2M5</accession>
<reference evidence="2 3" key="1">
    <citation type="submission" date="2015-07" db="EMBL/GenBank/DDBJ databases">
        <title>The genome of Habropoda laboriosa.</title>
        <authorList>
            <person name="Pan H."/>
            <person name="Kapheim K."/>
        </authorList>
    </citation>
    <scope>NUCLEOTIDE SEQUENCE [LARGE SCALE GENOMIC DNA]</scope>
    <source>
        <strain evidence="2">0110345459</strain>
    </source>
</reference>
<evidence type="ECO:0000313" key="3">
    <source>
        <dbReference type="Proteomes" id="UP000053825"/>
    </source>
</evidence>
<evidence type="ECO:0000256" key="1">
    <source>
        <dbReference type="SAM" id="Phobius"/>
    </source>
</evidence>
<keyword evidence="3" id="KW-1185">Reference proteome</keyword>
<name>A0A0L7R2M5_9HYME</name>
<dbReference type="EMBL" id="KQ414665">
    <property type="protein sequence ID" value="KOC65127.1"/>
    <property type="molecule type" value="Genomic_DNA"/>
</dbReference>
<organism evidence="2 3">
    <name type="scientific">Habropoda laboriosa</name>
    <dbReference type="NCBI Taxonomy" id="597456"/>
    <lineage>
        <taxon>Eukaryota</taxon>
        <taxon>Metazoa</taxon>
        <taxon>Ecdysozoa</taxon>
        <taxon>Arthropoda</taxon>
        <taxon>Hexapoda</taxon>
        <taxon>Insecta</taxon>
        <taxon>Pterygota</taxon>
        <taxon>Neoptera</taxon>
        <taxon>Endopterygota</taxon>
        <taxon>Hymenoptera</taxon>
        <taxon>Apocrita</taxon>
        <taxon>Aculeata</taxon>
        <taxon>Apoidea</taxon>
        <taxon>Anthophila</taxon>
        <taxon>Apidae</taxon>
        <taxon>Habropoda</taxon>
    </lineage>
</organism>